<evidence type="ECO:0000256" key="10">
    <source>
        <dbReference type="ARBA" id="ARBA00034269"/>
    </source>
</evidence>
<dbReference type="FunFam" id="1.20.58.340:FF:000004">
    <property type="entry name" value="Magnesium transport protein CorA"/>
    <property type="match status" value="1"/>
</dbReference>
<dbReference type="EMBL" id="JAPAAF010000011">
    <property type="protein sequence ID" value="MCW0483050.1"/>
    <property type="molecule type" value="Genomic_DNA"/>
</dbReference>
<dbReference type="SUPFAM" id="SSF144083">
    <property type="entry name" value="Magnesium transport protein CorA, transmembrane region"/>
    <property type="match status" value="1"/>
</dbReference>
<dbReference type="Gene3D" id="3.30.460.20">
    <property type="entry name" value="CorA soluble domain-like"/>
    <property type="match status" value="1"/>
</dbReference>
<dbReference type="SUPFAM" id="SSF143865">
    <property type="entry name" value="CorA soluble domain-like"/>
    <property type="match status" value="1"/>
</dbReference>
<dbReference type="RefSeq" id="WP_282591652.1">
    <property type="nucleotide sequence ID" value="NZ_JAPAAF010000011.1"/>
</dbReference>
<evidence type="ECO:0000256" key="8">
    <source>
        <dbReference type="ARBA" id="ARBA00023065"/>
    </source>
</evidence>
<reference evidence="13" key="1">
    <citation type="submission" date="2022-10" db="EMBL/GenBank/DDBJ databases">
        <title>Gaoshiqiia sediminis gen. nov., sp. nov., isolated from coastal sediment.</title>
        <authorList>
            <person name="Yu W.X."/>
            <person name="Mu D.S."/>
            <person name="Du J.Z."/>
            <person name="Liang Y.Q."/>
        </authorList>
    </citation>
    <scope>NUCLEOTIDE SEQUENCE</scope>
    <source>
        <strain evidence="13">A06</strain>
    </source>
</reference>
<evidence type="ECO:0000256" key="5">
    <source>
        <dbReference type="ARBA" id="ARBA00022692"/>
    </source>
</evidence>
<dbReference type="NCBIfam" id="TIGR00383">
    <property type="entry name" value="corA"/>
    <property type="match status" value="1"/>
</dbReference>
<comment type="subcellular location">
    <subcellularLocation>
        <location evidence="1">Cell membrane</location>
        <topology evidence="1">Multi-pass membrane protein</topology>
    </subcellularLocation>
    <subcellularLocation>
        <location evidence="12">Membrane</location>
        <topology evidence="12">Multi-pass membrane protein</topology>
    </subcellularLocation>
</comment>
<keyword evidence="7 12" id="KW-1133">Transmembrane helix</keyword>
<dbReference type="Pfam" id="PF01544">
    <property type="entry name" value="CorA"/>
    <property type="match status" value="1"/>
</dbReference>
<evidence type="ECO:0000256" key="11">
    <source>
        <dbReference type="ARBA" id="ARBA00045497"/>
    </source>
</evidence>
<dbReference type="GO" id="GO:0005886">
    <property type="term" value="C:plasma membrane"/>
    <property type="evidence" value="ECO:0007669"/>
    <property type="project" value="UniProtKB-SubCell"/>
</dbReference>
<keyword evidence="6 12" id="KW-0460">Magnesium</keyword>
<evidence type="ECO:0000256" key="12">
    <source>
        <dbReference type="RuleBase" id="RU362010"/>
    </source>
</evidence>
<evidence type="ECO:0000313" key="14">
    <source>
        <dbReference type="Proteomes" id="UP001163821"/>
    </source>
</evidence>
<dbReference type="GO" id="GO:0015095">
    <property type="term" value="F:magnesium ion transmembrane transporter activity"/>
    <property type="evidence" value="ECO:0007669"/>
    <property type="project" value="UniProtKB-UniRule"/>
</dbReference>
<dbReference type="GO" id="GO:0000287">
    <property type="term" value="F:magnesium ion binding"/>
    <property type="evidence" value="ECO:0007669"/>
    <property type="project" value="TreeGrafter"/>
</dbReference>
<dbReference type="GO" id="GO:0015087">
    <property type="term" value="F:cobalt ion transmembrane transporter activity"/>
    <property type="evidence" value="ECO:0007669"/>
    <property type="project" value="UniProtKB-UniRule"/>
</dbReference>
<organism evidence="13 14">
    <name type="scientific">Gaoshiqia sediminis</name>
    <dbReference type="NCBI Taxonomy" id="2986998"/>
    <lineage>
        <taxon>Bacteria</taxon>
        <taxon>Pseudomonadati</taxon>
        <taxon>Bacteroidota</taxon>
        <taxon>Bacteroidia</taxon>
        <taxon>Marinilabiliales</taxon>
        <taxon>Prolixibacteraceae</taxon>
        <taxon>Gaoshiqia</taxon>
    </lineage>
</organism>
<dbReference type="Gene3D" id="1.20.58.340">
    <property type="entry name" value="Magnesium transport protein CorA, transmembrane region"/>
    <property type="match status" value="2"/>
</dbReference>
<evidence type="ECO:0000256" key="3">
    <source>
        <dbReference type="ARBA" id="ARBA00022448"/>
    </source>
</evidence>
<comment type="catalytic activity">
    <reaction evidence="10">
        <text>Mg(2+)(in) = Mg(2+)(out)</text>
        <dbReference type="Rhea" id="RHEA:29827"/>
        <dbReference type="ChEBI" id="CHEBI:18420"/>
    </reaction>
</comment>
<comment type="caution">
    <text evidence="13">The sequence shown here is derived from an EMBL/GenBank/DDBJ whole genome shotgun (WGS) entry which is preliminary data.</text>
</comment>
<dbReference type="InterPro" id="IPR045863">
    <property type="entry name" value="CorA_TM1_TM2"/>
</dbReference>
<evidence type="ECO:0000256" key="4">
    <source>
        <dbReference type="ARBA" id="ARBA00022475"/>
    </source>
</evidence>
<evidence type="ECO:0000256" key="6">
    <source>
        <dbReference type="ARBA" id="ARBA00022842"/>
    </source>
</evidence>
<feature type="transmembrane region" description="Helical" evidence="12">
    <location>
        <begin position="331"/>
        <end position="351"/>
    </location>
</feature>
<keyword evidence="9 12" id="KW-0472">Membrane</keyword>
<dbReference type="Proteomes" id="UP001163821">
    <property type="component" value="Unassembled WGS sequence"/>
</dbReference>
<feature type="transmembrane region" description="Helical" evidence="12">
    <location>
        <begin position="299"/>
        <end position="319"/>
    </location>
</feature>
<keyword evidence="5 12" id="KW-0812">Transmembrane</keyword>
<evidence type="ECO:0000256" key="7">
    <source>
        <dbReference type="ARBA" id="ARBA00022989"/>
    </source>
</evidence>
<name>A0AA42CA55_9BACT</name>
<accession>A0AA42CA55</accession>
<evidence type="ECO:0000313" key="13">
    <source>
        <dbReference type="EMBL" id="MCW0483050.1"/>
    </source>
</evidence>
<dbReference type="InterPro" id="IPR045861">
    <property type="entry name" value="CorA_cytoplasmic_dom"/>
</dbReference>
<sequence>MKTLRNQKNSQLLNRKKQDPEKFIFTGTQPSGAVDIQLFRYNREQCIESKNLQPAQIERFEGNGFHYWLNVYGISDPAPIVSVCKKQGIHNLVIQDILDVNQRPKFQVFENFCFLTIKSTVPSNSDLMIEQISFVFGKNFLLSFQEKKADYFEHLRYRLRESKGILRERGSDYLLYTLLEAILDNYFKTLQQIDNEVEKLNFVDVKTDLSPLALEQIEQNKKSVLFIKKAILPIKEFTLIAEREENEYIEKRHLKYFLEIQDLCLTLLDNCDIILSTLESKTNLFFSVQGHRMNQVMKTLTIVATVFIPLTFIAGVYGMNFAHMPELQWKYGYAAVWLIMLLILAGMILYLRRKKWF</sequence>
<dbReference type="AlphaFoldDB" id="A0AA42CA55"/>
<dbReference type="InterPro" id="IPR004488">
    <property type="entry name" value="Mg/Co-transport_prot_CorA"/>
</dbReference>
<evidence type="ECO:0000256" key="9">
    <source>
        <dbReference type="ARBA" id="ARBA00023136"/>
    </source>
</evidence>
<gene>
    <name evidence="12 13" type="primary">corA</name>
    <name evidence="13" type="ORF">N2K84_09940</name>
</gene>
<evidence type="ECO:0000256" key="2">
    <source>
        <dbReference type="ARBA" id="ARBA00009765"/>
    </source>
</evidence>
<keyword evidence="4 12" id="KW-1003">Cell membrane</keyword>
<evidence type="ECO:0000256" key="1">
    <source>
        <dbReference type="ARBA" id="ARBA00004651"/>
    </source>
</evidence>
<keyword evidence="8 12" id="KW-0406">Ion transport</keyword>
<dbReference type="InterPro" id="IPR002523">
    <property type="entry name" value="MgTranspt_CorA/ZnTranspt_ZntB"/>
</dbReference>
<comment type="function">
    <text evidence="11">Mediates influx of magnesium ions. Alternates between open and closed states. Activated by low cytoplasmic Mg(2+) levels. Inactive when cytoplasmic Mg(2+) levels are high.</text>
</comment>
<dbReference type="PANTHER" id="PTHR46494">
    <property type="entry name" value="CORA FAMILY METAL ION TRANSPORTER (EUROFUNG)"/>
    <property type="match status" value="1"/>
</dbReference>
<dbReference type="GO" id="GO:0050897">
    <property type="term" value="F:cobalt ion binding"/>
    <property type="evidence" value="ECO:0007669"/>
    <property type="project" value="TreeGrafter"/>
</dbReference>
<keyword evidence="14" id="KW-1185">Reference proteome</keyword>
<dbReference type="PANTHER" id="PTHR46494:SF1">
    <property type="entry name" value="CORA FAMILY METAL ION TRANSPORTER (EUROFUNG)"/>
    <property type="match status" value="1"/>
</dbReference>
<comment type="similarity">
    <text evidence="2 12">Belongs to the CorA metal ion transporter (MIT) (TC 1.A.35) family.</text>
</comment>
<protein>
    <recommendedName>
        <fullName evidence="12">Magnesium transport protein CorA</fullName>
    </recommendedName>
</protein>
<keyword evidence="3 12" id="KW-0813">Transport</keyword>
<proteinExistence type="inferred from homology"/>
<dbReference type="CDD" id="cd12828">
    <property type="entry name" value="TmCorA-like_1"/>
    <property type="match status" value="1"/>
</dbReference>